<evidence type="ECO:0000313" key="11">
    <source>
        <dbReference type="Proteomes" id="UP000245771"/>
    </source>
</evidence>
<dbReference type="GO" id="GO:0005829">
    <property type="term" value="C:cytosol"/>
    <property type="evidence" value="ECO:0007669"/>
    <property type="project" value="TreeGrafter"/>
</dbReference>
<dbReference type="PANTHER" id="PTHR42881:SF2">
    <property type="entry name" value="PROLYL ENDOPEPTIDASE"/>
    <property type="match status" value="1"/>
</dbReference>
<dbReference type="InterPro" id="IPR023302">
    <property type="entry name" value="Pept_S9A_N"/>
</dbReference>
<name>A0A316VJ98_9BASI</name>
<dbReference type="GO" id="GO:0004252">
    <property type="term" value="F:serine-type endopeptidase activity"/>
    <property type="evidence" value="ECO:0007669"/>
    <property type="project" value="UniProtKB-UniRule"/>
</dbReference>
<dbReference type="RefSeq" id="XP_025356675.1">
    <property type="nucleotide sequence ID" value="XM_025501781.1"/>
</dbReference>
<evidence type="ECO:0000256" key="3">
    <source>
        <dbReference type="ARBA" id="ARBA00011245"/>
    </source>
</evidence>
<proteinExistence type="inferred from homology"/>
<dbReference type="SUPFAM" id="SSF50993">
    <property type="entry name" value="Peptidase/esterase 'gauge' domain"/>
    <property type="match status" value="1"/>
</dbReference>
<comment type="catalytic activity">
    <reaction evidence="1">
        <text>Hydrolysis of Pro-|-Xaa &gt;&gt; Ala-|-Xaa in oligopeptides.</text>
        <dbReference type="EC" id="3.4.21.26"/>
    </reaction>
</comment>
<dbReference type="InterPro" id="IPR002470">
    <property type="entry name" value="Peptidase_S9A"/>
</dbReference>
<dbReference type="Pfam" id="PF00326">
    <property type="entry name" value="Peptidase_S9"/>
    <property type="match status" value="1"/>
</dbReference>
<evidence type="ECO:0000256" key="6">
    <source>
        <dbReference type="ARBA" id="ARBA00022825"/>
    </source>
</evidence>
<gene>
    <name evidence="10" type="ORF">FA14DRAFT_190263</name>
</gene>
<evidence type="ECO:0000256" key="4">
    <source>
        <dbReference type="ARBA" id="ARBA00022670"/>
    </source>
</evidence>
<keyword evidence="5 7" id="KW-0378">Hydrolase</keyword>
<feature type="domain" description="Peptidase S9 prolyl oligopeptidase catalytic" evidence="8">
    <location>
        <begin position="542"/>
        <end position="725"/>
    </location>
</feature>
<dbReference type="Gene3D" id="3.40.50.1820">
    <property type="entry name" value="alpha/beta hydrolase"/>
    <property type="match status" value="1"/>
</dbReference>
<dbReference type="PRINTS" id="PR00862">
    <property type="entry name" value="PROLIGOPTASE"/>
</dbReference>
<feature type="domain" description="Peptidase S9A N-terminal" evidence="9">
    <location>
        <begin position="23"/>
        <end position="455"/>
    </location>
</feature>
<protein>
    <recommendedName>
        <fullName evidence="7">Prolyl endopeptidase</fullName>
        <ecNumber evidence="7">3.4.21.-</ecNumber>
    </recommendedName>
</protein>
<keyword evidence="11" id="KW-1185">Reference proteome</keyword>
<comment type="subunit">
    <text evidence="3">Monomer.</text>
</comment>
<dbReference type="SUPFAM" id="SSF53474">
    <property type="entry name" value="alpha/beta-Hydrolases"/>
    <property type="match status" value="1"/>
</dbReference>
<dbReference type="GO" id="GO:0070012">
    <property type="term" value="F:oligopeptidase activity"/>
    <property type="evidence" value="ECO:0007669"/>
    <property type="project" value="TreeGrafter"/>
</dbReference>
<dbReference type="GeneID" id="37023562"/>
<dbReference type="InterPro" id="IPR001375">
    <property type="entry name" value="Peptidase_S9_cat"/>
</dbReference>
<evidence type="ECO:0000256" key="7">
    <source>
        <dbReference type="RuleBase" id="RU368024"/>
    </source>
</evidence>
<dbReference type="EC" id="3.4.21.-" evidence="7"/>
<reference evidence="10 11" key="1">
    <citation type="journal article" date="2018" name="Mol. Biol. Evol.">
        <title>Broad Genomic Sampling Reveals a Smut Pathogenic Ancestry of the Fungal Clade Ustilaginomycotina.</title>
        <authorList>
            <person name="Kijpornyongpan T."/>
            <person name="Mondo S.J."/>
            <person name="Barry K."/>
            <person name="Sandor L."/>
            <person name="Lee J."/>
            <person name="Lipzen A."/>
            <person name="Pangilinan J."/>
            <person name="LaButti K."/>
            <person name="Hainaut M."/>
            <person name="Henrissat B."/>
            <person name="Grigoriev I.V."/>
            <person name="Spatafora J.W."/>
            <person name="Aime M.C."/>
        </authorList>
    </citation>
    <scope>NUCLEOTIDE SEQUENCE [LARGE SCALE GENOMIC DNA]</scope>
    <source>
        <strain evidence="10 11">MCA 3882</strain>
    </source>
</reference>
<dbReference type="AlphaFoldDB" id="A0A316VJ98"/>
<dbReference type="PANTHER" id="PTHR42881">
    <property type="entry name" value="PROLYL ENDOPEPTIDASE"/>
    <property type="match status" value="1"/>
</dbReference>
<accession>A0A316VJ98</accession>
<dbReference type="GO" id="GO:0006508">
    <property type="term" value="P:proteolysis"/>
    <property type="evidence" value="ECO:0007669"/>
    <property type="project" value="UniProtKB-KW"/>
</dbReference>
<keyword evidence="4 7" id="KW-0645">Protease</keyword>
<dbReference type="Gene3D" id="2.130.10.120">
    <property type="entry name" value="Prolyl oligopeptidase, N-terminal domain"/>
    <property type="match status" value="1"/>
</dbReference>
<dbReference type="InterPro" id="IPR029058">
    <property type="entry name" value="AB_hydrolase_fold"/>
</dbReference>
<evidence type="ECO:0000259" key="9">
    <source>
        <dbReference type="Pfam" id="PF02897"/>
    </source>
</evidence>
<evidence type="ECO:0000313" key="10">
    <source>
        <dbReference type="EMBL" id="PWN36373.1"/>
    </source>
</evidence>
<evidence type="ECO:0000259" key="8">
    <source>
        <dbReference type="Pfam" id="PF00326"/>
    </source>
</evidence>
<dbReference type="Proteomes" id="UP000245771">
    <property type="component" value="Unassembled WGS sequence"/>
</dbReference>
<evidence type="ECO:0000256" key="1">
    <source>
        <dbReference type="ARBA" id="ARBA00001070"/>
    </source>
</evidence>
<dbReference type="OrthoDB" id="248387at2759"/>
<comment type="similarity">
    <text evidence="2 7">Belongs to the peptidase S9A family.</text>
</comment>
<dbReference type="Pfam" id="PF02897">
    <property type="entry name" value="Peptidase_S9_N"/>
    <property type="match status" value="1"/>
</dbReference>
<dbReference type="InterPro" id="IPR051167">
    <property type="entry name" value="Prolyl_oligopep/macrocyclase"/>
</dbReference>
<sequence>MLSTSIITFQVNKTWSYGSAKEGKNVTIPDPYYWLEGDLHNDTDVIEFIKEETKVTEDFMAKCKDKDAITASITAAFDYDNYDFFTRVDGGPSPYYTYQVKRAKEDRPTWYVCTPEELEAARKDNLATPPGKKFLVEELLSENGTANIQDWRNSPNGKYFAYLTSEANADVATWYVRSIDSPLINATTFPPGGEGALPDVIPFCQSDFEWKPDDSGFFYIQTEDSKGGFNTVIGSTIRYHQMGTANEKDITIVHADPVRADGTNNDWHIKLSHDGRWLIAMGSHDALEYRKVFATLLPDQTLSDNMKWISISPTYDFTFQSISVIDEWLYFSTNRDALNSKVAKVKLDWSKARQVSDVNTLTDRLDFVDVIPEQDDASLFIAVGLSENMASCAYIKNGKYVVQILDLLAGKIVHTAIPNDPAQLRTLITAHKAKSLTLTVSGTTSPDAVYEVRYDGQQFQDVLLTVQSIKGTNATDYVSEEFFATASDGTQIPYAVVSKKGTPKDGTCSAWVHAYASYGYIETFYFDATYFSYLVGYDCTSFVWSSGRGGGDRGELWHIAGQRKNKTRSIDDTIAVAQDLVKRKIAAPGKVILDGGSAGGMVAGAAANRAPEGTFGVVFPVRAVLDFFLRKRSRDGADQIEEFGDVDNPTDFDTIIQWSPLQNINKTRDYPAMLLLPGDSDDRVVAAHSFKYLAQVQADHPNNSKPLLMHLVREAGHTQMGLSTDTETIQGLHQLCVASLVLDLKRAS</sequence>
<evidence type="ECO:0000256" key="2">
    <source>
        <dbReference type="ARBA" id="ARBA00005228"/>
    </source>
</evidence>
<dbReference type="EMBL" id="KZ819603">
    <property type="protein sequence ID" value="PWN36373.1"/>
    <property type="molecule type" value="Genomic_DNA"/>
</dbReference>
<keyword evidence="6 7" id="KW-0720">Serine protease</keyword>
<evidence type="ECO:0000256" key="5">
    <source>
        <dbReference type="ARBA" id="ARBA00022801"/>
    </source>
</evidence>
<organism evidence="10 11">
    <name type="scientific">Meira miltonrushii</name>
    <dbReference type="NCBI Taxonomy" id="1280837"/>
    <lineage>
        <taxon>Eukaryota</taxon>
        <taxon>Fungi</taxon>
        <taxon>Dikarya</taxon>
        <taxon>Basidiomycota</taxon>
        <taxon>Ustilaginomycotina</taxon>
        <taxon>Exobasidiomycetes</taxon>
        <taxon>Exobasidiales</taxon>
        <taxon>Brachybasidiaceae</taxon>
        <taxon>Meira</taxon>
    </lineage>
</organism>
<dbReference type="InParanoid" id="A0A316VJ98"/>